<dbReference type="Pfam" id="PF04973">
    <property type="entry name" value="NMN_transporter"/>
    <property type="match status" value="1"/>
</dbReference>
<evidence type="ECO:0000256" key="6">
    <source>
        <dbReference type="ARBA" id="ARBA00022475"/>
    </source>
</evidence>
<evidence type="ECO:0000256" key="9">
    <source>
        <dbReference type="ARBA" id="ARBA00023136"/>
    </source>
</evidence>
<keyword evidence="9" id="KW-0472">Membrane</keyword>
<keyword evidence="6" id="KW-1003">Cell membrane</keyword>
<dbReference type="PANTHER" id="PTHR36122:SF2">
    <property type="entry name" value="NICOTINAMIDE RIBOSIDE TRANSPORTER PNUC"/>
    <property type="match status" value="1"/>
</dbReference>
<dbReference type="NCBIfam" id="TIGR01528">
    <property type="entry name" value="NMN_trans_PnuC"/>
    <property type="match status" value="1"/>
</dbReference>
<proteinExistence type="inferred from homology"/>
<protein>
    <recommendedName>
        <fullName evidence="4">Nicotinamide riboside transporter PnuC</fullName>
    </recommendedName>
</protein>
<organism evidence="10 11">
    <name type="scientific">Enterobacter hormaechei</name>
    <dbReference type="NCBI Taxonomy" id="158836"/>
    <lineage>
        <taxon>Bacteria</taxon>
        <taxon>Pseudomonadati</taxon>
        <taxon>Pseudomonadota</taxon>
        <taxon>Gammaproteobacteria</taxon>
        <taxon>Enterobacterales</taxon>
        <taxon>Enterobacteriaceae</taxon>
        <taxon>Enterobacter</taxon>
        <taxon>Enterobacter cloacae complex</taxon>
    </lineage>
</organism>
<sequence length="185" mass="21533">MSPSEIAACLAYALSVWLAARNNINTWWIGILGSGLYAWVFYSVQLYADVTLQLFFIITSITGWVHWLKGNRGEVLPVRRTRPRHFFLLLACAVAVAALYGLLLHRYTNAWAPWLDSIILTFSILAQFMLMGRRLENWYVWLAVNTLAVPLYAMRGLHLTAVLYLVFWFNAWHGLYHWRKEIRAR</sequence>
<comment type="subcellular location">
    <subcellularLocation>
        <location evidence="2">Cell membrane</location>
        <topology evidence="2">Multi-pass membrane protein</topology>
    </subcellularLocation>
</comment>
<keyword evidence="5" id="KW-0813">Transport</keyword>
<evidence type="ECO:0000313" key="10">
    <source>
        <dbReference type="EMBL" id="PTX82232.1"/>
    </source>
</evidence>
<comment type="similarity">
    <text evidence="3">Belongs to the nicotinamide ribonucleoside (NR) uptake permease (TC 4.B.1) family.</text>
</comment>
<comment type="caution">
    <text evidence="10">The sequence shown here is derived from an EMBL/GenBank/DDBJ whole genome shotgun (WGS) entry which is preliminary data.</text>
</comment>
<accession>A0A3S0PAJ4</accession>
<evidence type="ECO:0000256" key="3">
    <source>
        <dbReference type="ARBA" id="ARBA00006669"/>
    </source>
</evidence>
<dbReference type="PANTHER" id="PTHR36122">
    <property type="entry name" value="NICOTINAMIDE RIBOSIDE TRANSPORTER PNUC"/>
    <property type="match status" value="1"/>
</dbReference>
<dbReference type="AlphaFoldDB" id="A0A3S0PAJ4"/>
<name>A0A3S0PAJ4_9ENTR</name>
<gene>
    <name evidence="10" type="ORF">C1O12_22665</name>
</gene>
<evidence type="ECO:0000256" key="4">
    <source>
        <dbReference type="ARBA" id="ARBA00017522"/>
    </source>
</evidence>
<keyword evidence="8" id="KW-1133">Transmembrane helix</keyword>
<dbReference type="GeneID" id="99704008"/>
<evidence type="ECO:0000256" key="7">
    <source>
        <dbReference type="ARBA" id="ARBA00022692"/>
    </source>
</evidence>
<dbReference type="GO" id="GO:0034257">
    <property type="term" value="F:nicotinamide riboside transmembrane transporter activity"/>
    <property type="evidence" value="ECO:0007669"/>
    <property type="project" value="InterPro"/>
</dbReference>
<evidence type="ECO:0000256" key="1">
    <source>
        <dbReference type="ARBA" id="ARBA00002672"/>
    </source>
</evidence>
<dbReference type="Proteomes" id="UP000244004">
    <property type="component" value="Unassembled WGS sequence"/>
</dbReference>
<dbReference type="InterPro" id="IPR006419">
    <property type="entry name" value="NMN_transpt_PnuC"/>
</dbReference>
<evidence type="ECO:0000256" key="5">
    <source>
        <dbReference type="ARBA" id="ARBA00022448"/>
    </source>
</evidence>
<evidence type="ECO:0000256" key="2">
    <source>
        <dbReference type="ARBA" id="ARBA00004651"/>
    </source>
</evidence>
<keyword evidence="7" id="KW-0812">Transmembrane</keyword>
<reference evidence="10 11" key="1">
    <citation type="submission" date="2018-01" db="EMBL/GenBank/DDBJ databases">
        <title>Geographic spread and resistance mechanisms of dominant carbapenem-resistant Enterobacter cloacae complex clones ST171 and ST78.</title>
        <authorList>
            <person name="Gomez-Simmonds A."/>
            <person name="Annavajhala M.K."/>
            <person name="Wang Z."/>
            <person name="Macesic N."/>
            <person name="Hu Y."/>
            <person name="Giddins M.J."/>
            <person name="O'Malley A."/>
            <person name="Toussaint N.C."/>
            <person name="Whittier S."/>
            <person name="Torres V.J."/>
            <person name="Uhlemann A.-C."/>
        </authorList>
    </citation>
    <scope>NUCLEOTIDE SEQUENCE [LARGE SCALE GENOMIC DNA]</scope>
    <source>
        <strain evidence="10 11">78</strain>
    </source>
</reference>
<dbReference type="EMBL" id="PNXT01000002">
    <property type="protein sequence ID" value="PTX82232.1"/>
    <property type="molecule type" value="Genomic_DNA"/>
</dbReference>
<evidence type="ECO:0000256" key="8">
    <source>
        <dbReference type="ARBA" id="ARBA00022989"/>
    </source>
</evidence>
<evidence type="ECO:0000313" key="11">
    <source>
        <dbReference type="Proteomes" id="UP000244004"/>
    </source>
</evidence>
<comment type="function">
    <text evidence="1">Required for nicotinamide riboside transport across the inner membrane.</text>
</comment>
<dbReference type="RefSeq" id="WP_022646746.1">
    <property type="nucleotide sequence ID" value="NZ_AP025764.1"/>
</dbReference>
<dbReference type="GO" id="GO:0005886">
    <property type="term" value="C:plasma membrane"/>
    <property type="evidence" value="ECO:0007669"/>
    <property type="project" value="UniProtKB-SubCell"/>
</dbReference>